<organism evidence="1 2">
    <name type="scientific">Nonomuraea monospora</name>
    <dbReference type="NCBI Taxonomy" id="568818"/>
    <lineage>
        <taxon>Bacteria</taxon>
        <taxon>Bacillati</taxon>
        <taxon>Actinomycetota</taxon>
        <taxon>Actinomycetes</taxon>
        <taxon>Streptosporangiales</taxon>
        <taxon>Streptosporangiaceae</taxon>
        <taxon>Nonomuraea</taxon>
    </lineage>
</organism>
<gene>
    <name evidence="1" type="ORF">GCM10009850_096300</name>
</gene>
<protein>
    <submittedName>
        <fullName evidence="1">Uncharacterized protein</fullName>
    </submittedName>
</protein>
<name>A0ABN3CXF0_9ACTN</name>
<accession>A0ABN3CXF0</accession>
<reference evidence="1 2" key="1">
    <citation type="journal article" date="2019" name="Int. J. Syst. Evol. Microbiol.">
        <title>The Global Catalogue of Microorganisms (GCM) 10K type strain sequencing project: providing services to taxonomists for standard genome sequencing and annotation.</title>
        <authorList>
            <consortium name="The Broad Institute Genomics Platform"/>
            <consortium name="The Broad Institute Genome Sequencing Center for Infectious Disease"/>
            <person name="Wu L."/>
            <person name="Ma J."/>
        </authorList>
    </citation>
    <scope>NUCLEOTIDE SEQUENCE [LARGE SCALE GENOMIC DNA]</scope>
    <source>
        <strain evidence="1 2">JCM 16114</strain>
    </source>
</reference>
<dbReference type="RefSeq" id="WP_344491175.1">
    <property type="nucleotide sequence ID" value="NZ_BAAAQX010000038.1"/>
</dbReference>
<comment type="caution">
    <text evidence="1">The sequence shown here is derived from an EMBL/GenBank/DDBJ whole genome shotgun (WGS) entry which is preliminary data.</text>
</comment>
<evidence type="ECO:0000313" key="2">
    <source>
        <dbReference type="Proteomes" id="UP001499843"/>
    </source>
</evidence>
<keyword evidence="2" id="KW-1185">Reference proteome</keyword>
<dbReference type="EMBL" id="BAAAQX010000038">
    <property type="protein sequence ID" value="GAA2214166.1"/>
    <property type="molecule type" value="Genomic_DNA"/>
</dbReference>
<proteinExistence type="predicted"/>
<evidence type="ECO:0000313" key="1">
    <source>
        <dbReference type="EMBL" id="GAA2214166.1"/>
    </source>
</evidence>
<dbReference type="Proteomes" id="UP001499843">
    <property type="component" value="Unassembled WGS sequence"/>
</dbReference>
<sequence>MTYLLHGLRCATCRTLDALWLDPVRARVECRECGQTALIVTNEGRIA</sequence>